<keyword evidence="9" id="KW-0547">Nucleotide-binding</keyword>
<dbReference type="Gene3D" id="1.10.287.130">
    <property type="match status" value="1"/>
</dbReference>
<dbReference type="Pfam" id="PF02518">
    <property type="entry name" value="HATPase_c"/>
    <property type="match status" value="1"/>
</dbReference>
<reference evidence="18 19" key="1">
    <citation type="submission" date="2019-08" db="EMBL/GenBank/DDBJ databases">
        <title>Highly reduced genomes of protist endosymbionts show evolutionary convergence.</title>
        <authorList>
            <person name="George E."/>
            <person name="Husnik F."/>
            <person name="Tashyreva D."/>
            <person name="Prokopchuk G."/>
            <person name="Horak A."/>
            <person name="Kwong W.K."/>
            <person name="Lukes J."/>
            <person name="Keeling P.J."/>
        </authorList>
    </citation>
    <scope>NUCLEOTIDE SEQUENCE [LARGE SCALE GENOMIC DNA]</scope>
    <source>
        <strain evidence="18">1621</strain>
    </source>
</reference>
<evidence type="ECO:0000256" key="9">
    <source>
        <dbReference type="ARBA" id="ARBA00022741"/>
    </source>
</evidence>
<sequence length="613" mass="68570">MRLLRFSSVEWLRRYGASVLVLLDFVALACVAYVGGRFVLKPDVKLLIFDNLGAGALSLSSMQNLLLVAISSSFLLHRLLNAFIKYYYYSDKFTLSLRKKITIFLNSVAIIPAITTSVFAIFFLNSSLRAWFDEKITCTIDNAVDISKTYVIEHKTGLFNTARQLAWEIESQYKNVMDNREALCELLNSKVDMGVCSEVVVFRVKPTNILARSTLSFFSPKEIPFGVLANVKRGEAIEMLYDSDRIHVLASLPSYEDIYIVVSRVLDQRIVDYLDYTHGALESYKALQENLRSLQIRFAIIFVLIVLIFLFSAIYTVSVFAVRIVLPIRTLASAISKVQQGDLSVGVPVLTSRDEIASLGRAFNDMVVQLKRQRRELIVAQKSLAWSDVARRVAHEINNPLTPIKLSAELLQSKFSKDVEDKANFEKYTNNISKYVDEIKSIVLAFSQFVKLPQPELSVCDLKERLSQVVHTRISTESLIKYSLTVSNDDFSKILCDGGKISQVVNNLITNSEEAIKMDSNSGNIAVDMRIDGDYVSISVQDDGSGFEEEVLSRAVEPYFSTKSRSTGLGLAIVSKIIEEHSGILKISNLSPKGAVVTFKIPLKQGSMPLSSD</sequence>
<dbReference type="EC" id="2.7.13.3" evidence="3"/>
<evidence type="ECO:0000256" key="8">
    <source>
        <dbReference type="ARBA" id="ARBA00022692"/>
    </source>
</evidence>
<keyword evidence="5" id="KW-1003">Cell membrane</keyword>
<dbReference type="CDD" id="cd06225">
    <property type="entry name" value="HAMP"/>
    <property type="match status" value="1"/>
</dbReference>
<proteinExistence type="predicted"/>
<dbReference type="PROSITE" id="PS50885">
    <property type="entry name" value="HAMP"/>
    <property type="match status" value="1"/>
</dbReference>
<evidence type="ECO:0000256" key="2">
    <source>
        <dbReference type="ARBA" id="ARBA00004651"/>
    </source>
</evidence>
<comment type="catalytic activity">
    <reaction evidence="1">
        <text>ATP + protein L-histidine = ADP + protein N-phospho-L-histidine.</text>
        <dbReference type="EC" id="2.7.13.3"/>
    </reaction>
</comment>
<dbReference type="EMBL" id="CP043312">
    <property type="protein sequence ID" value="QEK39535.1"/>
    <property type="molecule type" value="Genomic_DNA"/>
</dbReference>
<keyword evidence="8 15" id="KW-0812">Transmembrane</keyword>
<evidence type="ECO:0000313" key="18">
    <source>
        <dbReference type="EMBL" id="QEK39535.1"/>
    </source>
</evidence>
<dbReference type="PANTHER" id="PTHR43065:SF10">
    <property type="entry name" value="PEROXIDE STRESS-ACTIVATED HISTIDINE KINASE MAK3"/>
    <property type="match status" value="1"/>
</dbReference>
<keyword evidence="10" id="KW-0418">Kinase</keyword>
<evidence type="ECO:0000256" key="5">
    <source>
        <dbReference type="ARBA" id="ARBA00022475"/>
    </source>
</evidence>
<dbReference type="PANTHER" id="PTHR43065">
    <property type="entry name" value="SENSOR HISTIDINE KINASE"/>
    <property type="match status" value="1"/>
</dbReference>
<feature type="domain" description="Histidine kinase" evidence="16">
    <location>
        <begin position="392"/>
        <end position="605"/>
    </location>
</feature>
<dbReference type="GO" id="GO:0005886">
    <property type="term" value="C:plasma membrane"/>
    <property type="evidence" value="ECO:0007669"/>
    <property type="project" value="UniProtKB-SubCell"/>
</dbReference>
<keyword evidence="19" id="KW-1185">Reference proteome</keyword>
<name>A0A5C0UHB8_9RICK</name>
<dbReference type="AlphaFoldDB" id="A0A5C0UHB8"/>
<dbReference type="GO" id="GO:0000155">
    <property type="term" value="F:phosphorelay sensor kinase activity"/>
    <property type="evidence" value="ECO:0007669"/>
    <property type="project" value="InterPro"/>
</dbReference>
<dbReference type="InterPro" id="IPR005467">
    <property type="entry name" value="His_kinase_dom"/>
</dbReference>
<dbReference type="InterPro" id="IPR003594">
    <property type="entry name" value="HATPase_dom"/>
</dbReference>
<evidence type="ECO:0000256" key="12">
    <source>
        <dbReference type="ARBA" id="ARBA00022989"/>
    </source>
</evidence>
<dbReference type="Pfam" id="PF00672">
    <property type="entry name" value="HAMP"/>
    <property type="match status" value="1"/>
</dbReference>
<dbReference type="InterPro" id="IPR004358">
    <property type="entry name" value="Sig_transdc_His_kin-like_C"/>
</dbReference>
<dbReference type="SUPFAM" id="SSF55874">
    <property type="entry name" value="ATPase domain of HSP90 chaperone/DNA topoisomerase II/histidine kinase"/>
    <property type="match status" value="1"/>
</dbReference>
<keyword evidence="7" id="KW-0808">Transferase</keyword>
<feature type="transmembrane region" description="Helical" evidence="15">
    <location>
        <begin position="298"/>
        <end position="326"/>
    </location>
</feature>
<evidence type="ECO:0000256" key="6">
    <source>
        <dbReference type="ARBA" id="ARBA00022553"/>
    </source>
</evidence>
<dbReference type="OrthoDB" id="9776727at2"/>
<evidence type="ECO:0000256" key="15">
    <source>
        <dbReference type="SAM" id="Phobius"/>
    </source>
</evidence>
<dbReference type="KEGG" id="snay:FZC37_01100"/>
<evidence type="ECO:0000256" key="1">
    <source>
        <dbReference type="ARBA" id="ARBA00000085"/>
    </source>
</evidence>
<organism evidence="18 19">
    <name type="scientific">Candidatus Sneabacter namystus</name>
    <dbReference type="NCBI Taxonomy" id="2601646"/>
    <lineage>
        <taxon>Bacteria</taxon>
        <taxon>Pseudomonadati</taxon>
        <taxon>Pseudomonadota</taxon>
        <taxon>Alphaproteobacteria</taxon>
        <taxon>Rickettsiales</taxon>
        <taxon>Rickettsiaceae</taxon>
        <taxon>Rickettsieae</taxon>
        <taxon>Candidatus Sneabacter</taxon>
    </lineage>
</organism>
<dbReference type="Proteomes" id="UP000323844">
    <property type="component" value="Chromosome"/>
</dbReference>
<comment type="subcellular location">
    <subcellularLocation>
        <location evidence="2">Cell membrane</location>
        <topology evidence="2">Multi-pass membrane protein</topology>
    </subcellularLocation>
</comment>
<dbReference type="Gene3D" id="3.30.565.10">
    <property type="entry name" value="Histidine kinase-like ATPase, C-terminal domain"/>
    <property type="match status" value="1"/>
</dbReference>
<evidence type="ECO:0000259" key="16">
    <source>
        <dbReference type="PROSITE" id="PS50109"/>
    </source>
</evidence>
<dbReference type="InterPro" id="IPR003661">
    <property type="entry name" value="HisK_dim/P_dom"/>
</dbReference>
<evidence type="ECO:0000256" key="14">
    <source>
        <dbReference type="ARBA" id="ARBA00023136"/>
    </source>
</evidence>
<feature type="domain" description="HAMP" evidence="17">
    <location>
        <begin position="322"/>
        <end position="375"/>
    </location>
</feature>
<evidence type="ECO:0000256" key="13">
    <source>
        <dbReference type="ARBA" id="ARBA00023012"/>
    </source>
</evidence>
<dbReference type="InterPro" id="IPR036890">
    <property type="entry name" value="HATPase_C_sf"/>
</dbReference>
<dbReference type="Pfam" id="PF19312">
    <property type="entry name" value="NtrY_N"/>
    <property type="match status" value="1"/>
</dbReference>
<dbReference type="SMART" id="SM00387">
    <property type="entry name" value="HATPase_c"/>
    <property type="match status" value="1"/>
</dbReference>
<evidence type="ECO:0000313" key="19">
    <source>
        <dbReference type="Proteomes" id="UP000323844"/>
    </source>
</evidence>
<keyword evidence="12 15" id="KW-1133">Transmembrane helix</keyword>
<feature type="transmembrane region" description="Helical" evidence="15">
    <location>
        <begin position="54"/>
        <end position="80"/>
    </location>
</feature>
<dbReference type="SMART" id="SM00304">
    <property type="entry name" value="HAMP"/>
    <property type="match status" value="1"/>
</dbReference>
<accession>A0A5C0UHB8</accession>
<dbReference type="CDD" id="cd00082">
    <property type="entry name" value="HisKA"/>
    <property type="match status" value="1"/>
</dbReference>
<keyword evidence="6" id="KW-0597">Phosphoprotein</keyword>
<dbReference type="SUPFAM" id="SSF47384">
    <property type="entry name" value="Homodimeric domain of signal transducing histidine kinase"/>
    <property type="match status" value="1"/>
</dbReference>
<dbReference type="InterPro" id="IPR003660">
    <property type="entry name" value="HAMP_dom"/>
</dbReference>
<dbReference type="SMART" id="SM00388">
    <property type="entry name" value="HisKA"/>
    <property type="match status" value="1"/>
</dbReference>
<evidence type="ECO:0000256" key="11">
    <source>
        <dbReference type="ARBA" id="ARBA00022840"/>
    </source>
</evidence>
<dbReference type="InterPro" id="IPR045671">
    <property type="entry name" value="NtrY-like_N"/>
</dbReference>
<keyword evidence="13" id="KW-0902">Two-component regulatory system</keyword>
<evidence type="ECO:0000256" key="7">
    <source>
        <dbReference type="ARBA" id="ARBA00022679"/>
    </source>
</evidence>
<dbReference type="GO" id="GO:0005524">
    <property type="term" value="F:ATP binding"/>
    <property type="evidence" value="ECO:0007669"/>
    <property type="project" value="UniProtKB-KW"/>
</dbReference>
<dbReference type="RefSeq" id="WP_148951896.1">
    <property type="nucleotide sequence ID" value="NZ_CP043312.1"/>
</dbReference>
<evidence type="ECO:0000256" key="4">
    <source>
        <dbReference type="ARBA" id="ARBA00019748"/>
    </source>
</evidence>
<evidence type="ECO:0000256" key="10">
    <source>
        <dbReference type="ARBA" id="ARBA00022777"/>
    </source>
</evidence>
<protein>
    <recommendedName>
        <fullName evidence="4">Putative sensor histidine kinase NtrY-like</fullName>
        <ecNumber evidence="3">2.7.13.3</ecNumber>
    </recommendedName>
</protein>
<keyword evidence="11" id="KW-0067">ATP-binding</keyword>
<evidence type="ECO:0000256" key="3">
    <source>
        <dbReference type="ARBA" id="ARBA00012438"/>
    </source>
</evidence>
<evidence type="ECO:0000259" key="17">
    <source>
        <dbReference type="PROSITE" id="PS50885"/>
    </source>
</evidence>
<dbReference type="Gene3D" id="6.10.340.10">
    <property type="match status" value="1"/>
</dbReference>
<keyword evidence="14 15" id="KW-0472">Membrane</keyword>
<feature type="transmembrane region" description="Helical" evidence="15">
    <location>
        <begin position="101"/>
        <end position="124"/>
    </location>
</feature>
<feature type="transmembrane region" description="Helical" evidence="15">
    <location>
        <begin position="12"/>
        <end position="34"/>
    </location>
</feature>
<dbReference type="PRINTS" id="PR00344">
    <property type="entry name" value="BCTRLSENSOR"/>
</dbReference>
<dbReference type="Pfam" id="PF00512">
    <property type="entry name" value="HisKA"/>
    <property type="match status" value="1"/>
</dbReference>
<gene>
    <name evidence="18" type="ORF">FZC37_01100</name>
</gene>
<dbReference type="SUPFAM" id="SSF158472">
    <property type="entry name" value="HAMP domain-like"/>
    <property type="match status" value="1"/>
</dbReference>
<dbReference type="PROSITE" id="PS50109">
    <property type="entry name" value="HIS_KIN"/>
    <property type="match status" value="1"/>
</dbReference>
<dbReference type="InterPro" id="IPR036097">
    <property type="entry name" value="HisK_dim/P_sf"/>
</dbReference>